<name>A0A7G9RXY8_9FIRM</name>
<dbReference type="InterPro" id="IPR011765">
    <property type="entry name" value="Pept_M16_N"/>
</dbReference>
<accession>A0A7G9RXY8</accession>
<evidence type="ECO:0000313" key="3">
    <source>
        <dbReference type="EMBL" id="QNN60463.1"/>
    </source>
</evidence>
<dbReference type="SUPFAM" id="SSF63411">
    <property type="entry name" value="LuxS/MPP-like metallohydrolase"/>
    <property type="match status" value="2"/>
</dbReference>
<proteinExistence type="predicted"/>
<evidence type="ECO:0000313" key="4">
    <source>
        <dbReference type="Proteomes" id="UP000515928"/>
    </source>
</evidence>
<evidence type="ECO:0000259" key="1">
    <source>
        <dbReference type="Pfam" id="PF00675"/>
    </source>
</evidence>
<gene>
    <name evidence="3" type="ORF">H9L01_08815</name>
</gene>
<dbReference type="Proteomes" id="UP000515928">
    <property type="component" value="Chromosome"/>
</dbReference>
<dbReference type="EMBL" id="CP060715">
    <property type="protein sequence ID" value="QNN60463.1"/>
    <property type="molecule type" value="Genomic_DNA"/>
</dbReference>
<dbReference type="InterPro" id="IPR050361">
    <property type="entry name" value="MPP/UQCRC_Complex"/>
</dbReference>
<dbReference type="PANTHER" id="PTHR11851">
    <property type="entry name" value="METALLOPROTEASE"/>
    <property type="match status" value="1"/>
</dbReference>
<dbReference type="KEGG" id="eio:H9L01_08815"/>
<dbReference type="InterPro" id="IPR011249">
    <property type="entry name" value="Metalloenz_LuxS/M16"/>
</dbReference>
<dbReference type="Gene3D" id="3.30.830.10">
    <property type="entry name" value="Metalloenzyme, LuxS/M16 peptidase-like"/>
    <property type="match status" value="2"/>
</dbReference>
<feature type="domain" description="Peptidase M16 C-terminal" evidence="2">
    <location>
        <begin position="180"/>
        <end position="311"/>
    </location>
</feature>
<protein>
    <submittedName>
        <fullName evidence="3">Insulinase family protein</fullName>
    </submittedName>
</protein>
<dbReference type="Pfam" id="PF05193">
    <property type="entry name" value="Peptidase_M16_C"/>
    <property type="match status" value="1"/>
</dbReference>
<evidence type="ECO:0000259" key="2">
    <source>
        <dbReference type="Pfam" id="PF05193"/>
    </source>
</evidence>
<dbReference type="RefSeq" id="WP_187533592.1">
    <property type="nucleotide sequence ID" value="NZ_CBCSHU010000004.1"/>
</dbReference>
<dbReference type="NCBIfam" id="NF047421">
    <property type="entry name" value="YfmH_fam"/>
    <property type="match status" value="1"/>
</dbReference>
<keyword evidence="4" id="KW-1185">Reference proteome</keyword>
<dbReference type="Pfam" id="PF00675">
    <property type="entry name" value="Peptidase_M16"/>
    <property type="match status" value="1"/>
</dbReference>
<organism evidence="3 4">
    <name type="scientific">Erysipelothrix inopinata</name>
    <dbReference type="NCBI Taxonomy" id="225084"/>
    <lineage>
        <taxon>Bacteria</taxon>
        <taxon>Bacillati</taxon>
        <taxon>Bacillota</taxon>
        <taxon>Erysipelotrichia</taxon>
        <taxon>Erysipelotrichales</taxon>
        <taxon>Erysipelotrichaceae</taxon>
        <taxon>Erysipelothrix</taxon>
    </lineage>
</organism>
<dbReference type="AlphaFoldDB" id="A0A7G9RXY8"/>
<feature type="domain" description="Peptidase M16 N-terminal" evidence="1">
    <location>
        <begin position="58"/>
        <end position="160"/>
    </location>
</feature>
<sequence length="417" mass="48396">MNKIENKFNESVYSFVTESGLQVYLVHRPGFKRSSAVYGTPFGALNLKQVVDGKSVEHKSGVAHFLEHKLFEDETKDVLSQFADIGANANAFTSYDQTMYYFGHNGSIEEPLRLLIQFVSKFSVTADSVEKEKGIIVEELKMYEQMPDMRLLMETYRNIFHTYPFIYDIAGTEESVRSTTLEDLRQAYELNYSDQRMCLVVVSPEEPEVLETIIREECLSHPLKDVTIENVFEDEPNTVANAYREIEDIVEQPKMSLAYKFPYEGQDRLKDEFIIRMILEMNFSEMCDDYQAWLDAGIISNGYGYDIDLRDGMGVLFFMNEGDKPQEFEALIDGIMNNLVLDEVMFNQLLKRYYGEMIMALAKFDDLAITIARAHFDGVNYFDYLEMVKNLKFEDLEACLKYFEKKDKTFLLMKNAE</sequence>
<dbReference type="GO" id="GO:0046872">
    <property type="term" value="F:metal ion binding"/>
    <property type="evidence" value="ECO:0007669"/>
    <property type="project" value="InterPro"/>
</dbReference>
<dbReference type="InterPro" id="IPR007863">
    <property type="entry name" value="Peptidase_M16_C"/>
</dbReference>
<dbReference type="PANTHER" id="PTHR11851:SF134">
    <property type="entry name" value="ZINC-DEPENDENT PROTEASE"/>
    <property type="match status" value="1"/>
</dbReference>
<reference evidence="3 4" key="1">
    <citation type="submission" date="2020-08" db="EMBL/GenBank/DDBJ databases">
        <title>Genome sequence of Erysipelothrix inopinata DSM 15511T.</title>
        <authorList>
            <person name="Hyun D.-W."/>
            <person name="Bae J.-W."/>
        </authorList>
    </citation>
    <scope>NUCLEOTIDE SEQUENCE [LARGE SCALE GENOMIC DNA]</scope>
    <source>
        <strain evidence="3 4">DSM 15511</strain>
    </source>
</reference>